<dbReference type="PROSITE" id="PS50835">
    <property type="entry name" value="IG_LIKE"/>
    <property type="match status" value="1"/>
</dbReference>
<dbReference type="SMART" id="SM00409">
    <property type="entry name" value="IG"/>
    <property type="match status" value="1"/>
</dbReference>
<comment type="caution">
    <text evidence="7">The sequence shown here is derived from an EMBL/GenBank/DDBJ whole genome shotgun (WGS) entry which is preliminary data.</text>
</comment>
<dbReference type="Gene3D" id="2.60.40.10">
    <property type="entry name" value="Immunoglobulins"/>
    <property type="match status" value="1"/>
</dbReference>
<protein>
    <submittedName>
        <fullName evidence="7">(Atlantic silverside) hypothetical protein</fullName>
    </submittedName>
</protein>
<proteinExistence type="predicted"/>
<dbReference type="GO" id="GO:0004888">
    <property type="term" value="F:transmembrane signaling receptor activity"/>
    <property type="evidence" value="ECO:0007669"/>
    <property type="project" value="TreeGrafter"/>
</dbReference>
<keyword evidence="3 5" id="KW-0472">Membrane</keyword>
<dbReference type="GO" id="GO:0005886">
    <property type="term" value="C:plasma membrane"/>
    <property type="evidence" value="ECO:0007669"/>
    <property type="project" value="TreeGrafter"/>
</dbReference>
<evidence type="ECO:0000313" key="7">
    <source>
        <dbReference type="EMBL" id="CAG6022002.1"/>
    </source>
</evidence>
<evidence type="ECO:0000256" key="5">
    <source>
        <dbReference type="SAM" id="Phobius"/>
    </source>
</evidence>
<gene>
    <name evidence="7" type="ORF">MMEN_LOCUS22167</name>
</gene>
<dbReference type="InterPro" id="IPR013783">
    <property type="entry name" value="Ig-like_fold"/>
</dbReference>
<feature type="compositionally biased region" description="Polar residues" evidence="4">
    <location>
        <begin position="543"/>
        <end position="558"/>
    </location>
</feature>
<dbReference type="PANTHER" id="PTHR11860:SF49">
    <property type="entry name" value="HIGH AFFINITY IMMUNOGLOBULIN ALPHA AND IMMUNOGLOBULIN MU FC RECEPTOR"/>
    <property type="match status" value="1"/>
</dbReference>
<evidence type="ECO:0000259" key="6">
    <source>
        <dbReference type="PROSITE" id="PS50835"/>
    </source>
</evidence>
<reference evidence="7" key="1">
    <citation type="submission" date="2021-05" db="EMBL/GenBank/DDBJ databases">
        <authorList>
            <person name="Tigano A."/>
        </authorList>
    </citation>
    <scope>NUCLEOTIDE SEQUENCE</scope>
</reference>
<evidence type="ECO:0000256" key="4">
    <source>
        <dbReference type="SAM" id="MobiDB-lite"/>
    </source>
</evidence>
<evidence type="ECO:0000313" key="8">
    <source>
        <dbReference type="Proteomes" id="UP000677803"/>
    </source>
</evidence>
<evidence type="ECO:0000256" key="2">
    <source>
        <dbReference type="ARBA" id="ARBA00022692"/>
    </source>
</evidence>
<feature type="domain" description="Ig-like" evidence="6">
    <location>
        <begin position="256"/>
        <end position="364"/>
    </location>
</feature>
<feature type="region of interest" description="Disordered" evidence="4">
    <location>
        <begin position="401"/>
        <end position="425"/>
    </location>
</feature>
<comment type="subcellular location">
    <subcellularLocation>
        <location evidence="1">Membrane</location>
    </subcellularLocation>
</comment>
<sequence length="583" mass="61599">MLLLVGLALAFVVFLFSVALLVFCRRRSVPPPKDRCEQTEYESINEDERGNQQTTPPVQISTIYSCTSFTNLQGADDYSLLSAHSAQPEAAAGTPKTIYAAVDLSSRGSRPTVSAPSGDPDVVYSVPRLGGGSAPRRASDECLYSNAAAGTPKTIYAAAAAGTPKPIYAAVDLSSRGSRPTVSAPSGDPDVVYSVPRLCGGSAPRRASDECLYSNVRLMCRPSASTSSKAQSLQVSSAAVSGSSWSESGCRSQPGPQRAASLSLQAANSSSAHGLELFYGQVGGDVTMECSFSTSGWGEVKSFCRENRDGGNNLIQTNSKTAEWGRYRIHYSEQVLSVSISGLTRSDSGRYRCAVGRSSHTDVELVVAEDMLLLVGLALAFVVFLFSVALLVFCRRRSVTPPKDHCEQTEYESINEDDRGNQQKTPPVQISTIYSCASFTNLQGADDYSLLSAHSAQPEAAAGTPKTIYAAVDLSSRGPHPTVSAPSGDPDVVYSVPRLRGGSAPRRASDECLYSNVSLLSSWMFGINGGTPDTGIRVDGTDSGETFTNKSRTTTPDTEPSGGTIRTSCLIDGGGISEDAMPP</sequence>
<keyword evidence="2 5" id="KW-0812">Transmembrane</keyword>
<dbReference type="EMBL" id="CAJRST010041110">
    <property type="protein sequence ID" value="CAG6022002.1"/>
    <property type="molecule type" value="Genomic_DNA"/>
</dbReference>
<dbReference type="InterPro" id="IPR013106">
    <property type="entry name" value="Ig_V-set"/>
</dbReference>
<dbReference type="InterPro" id="IPR050671">
    <property type="entry name" value="CD300_family_receptors"/>
</dbReference>
<dbReference type="AlphaFoldDB" id="A0A8S4BZ02"/>
<evidence type="ECO:0000256" key="1">
    <source>
        <dbReference type="ARBA" id="ARBA00004370"/>
    </source>
</evidence>
<dbReference type="SUPFAM" id="SSF48726">
    <property type="entry name" value="Immunoglobulin"/>
    <property type="match status" value="1"/>
</dbReference>
<feature type="region of interest" description="Disordered" evidence="4">
    <location>
        <begin position="31"/>
        <end position="56"/>
    </location>
</feature>
<organism evidence="7 8">
    <name type="scientific">Menidia menidia</name>
    <name type="common">Atlantic silverside</name>
    <dbReference type="NCBI Taxonomy" id="238744"/>
    <lineage>
        <taxon>Eukaryota</taxon>
        <taxon>Metazoa</taxon>
        <taxon>Chordata</taxon>
        <taxon>Craniata</taxon>
        <taxon>Vertebrata</taxon>
        <taxon>Euteleostomi</taxon>
        <taxon>Actinopterygii</taxon>
        <taxon>Neopterygii</taxon>
        <taxon>Teleostei</taxon>
        <taxon>Neoteleostei</taxon>
        <taxon>Acanthomorphata</taxon>
        <taxon>Ovalentaria</taxon>
        <taxon>Atherinomorphae</taxon>
        <taxon>Atheriniformes</taxon>
        <taxon>Atherinopsidae</taxon>
        <taxon>Menidiinae</taxon>
        <taxon>Menidia</taxon>
    </lineage>
</organism>
<dbReference type="InterPro" id="IPR003599">
    <property type="entry name" value="Ig_sub"/>
</dbReference>
<name>A0A8S4BZ02_9TELE</name>
<dbReference type="Pfam" id="PF07686">
    <property type="entry name" value="V-set"/>
    <property type="match status" value="1"/>
</dbReference>
<feature type="region of interest" description="Disordered" evidence="4">
    <location>
        <begin position="542"/>
        <end position="583"/>
    </location>
</feature>
<dbReference type="InterPro" id="IPR007110">
    <property type="entry name" value="Ig-like_dom"/>
</dbReference>
<accession>A0A8S4BZ02</accession>
<feature type="transmembrane region" description="Helical" evidence="5">
    <location>
        <begin position="371"/>
        <end position="393"/>
    </location>
</feature>
<feature type="region of interest" description="Disordered" evidence="4">
    <location>
        <begin position="243"/>
        <end position="264"/>
    </location>
</feature>
<dbReference type="InterPro" id="IPR036179">
    <property type="entry name" value="Ig-like_dom_sf"/>
</dbReference>
<keyword evidence="5" id="KW-1133">Transmembrane helix</keyword>
<dbReference type="PANTHER" id="PTHR11860">
    <property type="entry name" value="POLYMERIC-IMMUNOGLOBULIN RECEPTOR"/>
    <property type="match status" value="1"/>
</dbReference>
<dbReference type="OrthoDB" id="6157407at2759"/>
<keyword evidence="8" id="KW-1185">Reference proteome</keyword>
<evidence type="ECO:0000256" key="3">
    <source>
        <dbReference type="ARBA" id="ARBA00023136"/>
    </source>
</evidence>
<dbReference type="Proteomes" id="UP000677803">
    <property type="component" value="Unassembled WGS sequence"/>
</dbReference>